<protein>
    <submittedName>
        <fullName evidence="2">FGENESH: predicted gene_4.226 protein</fullName>
    </submittedName>
</protein>
<evidence type="ECO:0000313" key="2">
    <source>
        <dbReference type="EMBL" id="CTR06589.1"/>
    </source>
</evidence>
<feature type="non-terminal residue" evidence="2">
    <location>
        <position position="1"/>
    </location>
</feature>
<keyword evidence="3" id="KW-1185">Reference proteome</keyword>
<gene>
    <name evidence="2" type="primary">FGENESH: predicted gene_4.226</name>
    <name evidence="2" type="ORF">BN2166_0024500</name>
</gene>
<accession>A0A0K3CA09</accession>
<dbReference type="EMBL" id="CWKI01000004">
    <property type="protein sequence ID" value="CTR06589.1"/>
    <property type="molecule type" value="Genomic_DNA"/>
</dbReference>
<sequence>KLSPPPSSRNIQHGVLTPSGLALPRHAPQDSSMCMTAASPNLPQSCDVVEALPDRPSALARHFARSAFLASPALIKCPSSYFRHLRNLRRPLALLLSLPPYYTTWRHRQISRLGLSDLDLLALYTIRNCCAALMHRVAALAVPSLRRLPSPLQRILAEPSEPSSPSPFFHPDDLCIEFNDLLDTAFENAHTQFLDILRQEKMLDAYRSRPLQHPSLHDLYMEWSLSRFDPQAPGALEIAEKISRLRGFSRDGTLTPPPILHARLLGAAPLSPIVVPDSAESSASPSPPADILVDHSFEHSVDPTKSVNPYSPPLPFEFPPLINIFASPSPSSASSVSEPLINASARMSIAPARSPTPKLVIDLDSGNESDDEMVPDEEEGPMAPASTPCSQRTVDPRLCRRRSRKSRHLSSPKARPRRPFSRELNQLGPIITPSVARRAKWLGDYRTWTLSQRRDLRRRLIVRDSQLAPLPLRLQVVHLVADSSIFSHSQPAHPQRRQHHDILTTATTYVNGLNSCTCPPRLWLATRLSPLPTTFTLDRAQVVCGYPIPGSSLTYRQPTLYSNSDFVARSSWASRCVLPCQPSTRHFRLQERLVAPGCKDTLDNHNGSRPSTASTFTRSISFSTLTHPFHLRSGLL</sequence>
<feature type="region of interest" description="Disordered" evidence="1">
    <location>
        <begin position="363"/>
        <end position="422"/>
    </location>
</feature>
<dbReference type="Proteomes" id="UP000199069">
    <property type="component" value="Unassembled WGS sequence"/>
</dbReference>
<feature type="compositionally biased region" description="Basic residues" evidence="1">
    <location>
        <begin position="399"/>
        <end position="419"/>
    </location>
</feature>
<evidence type="ECO:0000256" key="1">
    <source>
        <dbReference type="SAM" id="MobiDB-lite"/>
    </source>
</evidence>
<feature type="compositionally biased region" description="Acidic residues" evidence="1">
    <location>
        <begin position="365"/>
        <end position="380"/>
    </location>
</feature>
<dbReference type="AlphaFoldDB" id="A0A0K3CA09"/>
<reference evidence="2 3" key="1">
    <citation type="submission" date="2015-07" db="EMBL/GenBank/DDBJ databases">
        <authorList>
            <person name="Cajimat M.N.B."/>
            <person name="Milazzo M.L."/>
            <person name="Fulhorst C.F."/>
        </authorList>
    </citation>
    <scope>NUCLEOTIDE SEQUENCE [LARGE SCALE GENOMIC DNA]</scope>
    <source>
        <strain evidence="2">Single colony</strain>
    </source>
</reference>
<organism evidence="2 3">
    <name type="scientific">Rhodotorula toruloides</name>
    <name type="common">Yeast</name>
    <name type="synonym">Rhodosporidium toruloides</name>
    <dbReference type="NCBI Taxonomy" id="5286"/>
    <lineage>
        <taxon>Eukaryota</taxon>
        <taxon>Fungi</taxon>
        <taxon>Dikarya</taxon>
        <taxon>Basidiomycota</taxon>
        <taxon>Pucciniomycotina</taxon>
        <taxon>Microbotryomycetes</taxon>
        <taxon>Sporidiobolales</taxon>
        <taxon>Sporidiobolaceae</taxon>
        <taxon>Rhodotorula</taxon>
    </lineage>
</organism>
<proteinExistence type="predicted"/>
<evidence type="ECO:0000313" key="3">
    <source>
        <dbReference type="Proteomes" id="UP000199069"/>
    </source>
</evidence>
<name>A0A0K3CA09_RHOTO</name>